<evidence type="ECO:0000313" key="2">
    <source>
        <dbReference type="EMBL" id="MBB4004438.1"/>
    </source>
</evidence>
<reference evidence="2 3" key="1">
    <citation type="submission" date="2020-08" db="EMBL/GenBank/DDBJ databases">
        <title>Genomic Encyclopedia of Type Strains, Phase IV (KMG-IV): sequencing the most valuable type-strain genomes for metagenomic binning, comparative biology and taxonomic classification.</title>
        <authorList>
            <person name="Goeker M."/>
        </authorList>
    </citation>
    <scope>NUCLEOTIDE SEQUENCE [LARGE SCALE GENOMIC DNA]</scope>
    <source>
        <strain evidence="2 3">DSM 103570</strain>
    </source>
</reference>
<dbReference type="AlphaFoldDB" id="A0A7W6HGC1"/>
<comment type="caution">
    <text evidence="2">The sequence shown here is derived from an EMBL/GenBank/DDBJ whole genome shotgun (WGS) entry which is preliminary data.</text>
</comment>
<proteinExistence type="predicted"/>
<sequence>MNREREYQGGKISEPGIYRAVPSRKEPGQ</sequence>
<evidence type="ECO:0000313" key="3">
    <source>
        <dbReference type="Proteomes" id="UP000588647"/>
    </source>
</evidence>
<keyword evidence="3" id="KW-1185">Reference proteome</keyword>
<evidence type="ECO:0000256" key="1">
    <source>
        <dbReference type="SAM" id="MobiDB-lite"/>
    </source>
</evidence>
<dbReference type="Proteomes" id="UP000588647">
    <property type="component" value="Unassembled WGS sequence"/>
</dbReference>
<gene>
    <name evidence="2" type="ORF">GGR03_003526</name>
</gene>
<protein>
    <submittedName>
        <fullName evidence="2">Uncharacterized protein</fullName>
    </submittedName>
</protein>
<name>A0A7W6HGC1_9HYPH</name>
<organism evidence="2 3">
    <name type="scientific">Aurantimonas endophytica</name>
    <dbReference type="NCBI Taxonomy" id="1522175"/>
    <lineage>
        <taxon>Bacteria</taxon>
        <taxon>Pseudomonadati</taxon>
        <taxon>Pseudomonadota</taxon>
        <taxon>Alphaproteobacteria</taxon>
        <taxon>Hyphomicrobiales</taxon>
        <taxon>Aurantimonadaceae</taxon>
        <taxon>Aurantimonas</taxon>
    </lineage>
</organism>
<feature type="region of interest" description="Disordered" evidence="1">
    <location>
        <begin position="1"/>
        <end position="29"/>
    </location>
</feature>
<dbReference type="EMBL" id="JACIEM010000004">
    <property type="protein sequence ID" value="MBB4004438.1"/>
    <property type="molecule type" value="Genomic_DNA"/>
</dbReference>
<accession>A0A7W6HGC1</accession>